<organism evidence="10 11">
    <name type="scientific">Arsenicibacter rosenii</name>
    <dbReference type="NCBI Taxonomy" id="1750698"/>
    <lineage>
        <taxon>Bacteria</taxon>
        <taxon>Pseudomonadati</taxon>
        <taxon>Bacteroidota</taxon>
        <taxon>Cytophagia</taxon>
        <taxon>Cytophagales</taxon>
        <taxon>Spirosomataceae</taxon>
        <taxon>Arsenicibacter</taxon>
    </lineage>
</organism>
<keyword evidence="5" id="KW-0067">ATP-binding</keyword>
<dbReference type="SUPFAM" id="SSF53067">
    <property type="entry name" value="Actin-like ATPase domain"/>
    <property type="match status" value="2"/>
</dbReference>
<dbReference type="InterPro" id="IPR018483">
    <property type="entry name" value="Carb_kinase_FGGY_CS"/>
</dbReference>
<dbReference type="GO" id="GO:0005524">
    <property type="term" value="F:ATP binding"/>
    <property type="evidence" value="ECO:0007669"/>
    <property type="project" value="UniProtKB-KW"/>
</dbReference>
<dbReference type="PANTHER" id="PTHR10196:SF69">
    <property type="entry name" value="GLYCEROL KINASE"/>
    <property type="match status" value="1"/>
</dbReference>
<dbReference type="InterPro" id="IPR043129">
    <property type="entry name" value="ATPase_NBD"/>
</dbReference>
<dbReference type="EMBL" id="MORL01000124">
    <property type="protein sequence ID" value="OIN55474.1"/>
    <property type="molecule type" value="Genomic_DNA"/>
</dbReference>
<evidence type="ECO:0000313" key="10">
    <source>
        <dbReference type="EMBL" id="OIN55474.1"/>
    </source>
</evidence>
<dbReference type="Gene3D" id="3.30.420.40">
    <property type="match status" value="2"/>
</dbReference>
<keyword evidence="3" id="KW-0547">Nucleotide-binding</keyword>
<dbReference type="InterPro" id="IPR018485">
    <property type="entry name" value="FGGY_C"/>
</dbReference>
<evidence type="ECO:0000256" key="2">
    <source>
        <dbReference type="ARBA" id="ARBA00022679"/>
    </source>
</evidence>
<feature type="domain" description="Carbohydrate kinase FGGY N-terminal" evidence="8">
    <location>
        <begin position="5"/>
        <end position="254"/>
    </location>
</feature>
<dbReference type="GO" id="GO:0005829">
    <property type="term" value="C:cytosol"/>
    <property type="evidence" value="ECO:0007669"/>
    <property type="project" value="TreeGrafter"/>
</dbReference>
<dbReference type="CDD" id="cd07769">
    <property type="entry name" value="ASKHA_NBD_FGGY_GK"/>
    <property type="match status" value="1"/>
</dbReference>
<keyword evidence="4 7" id="KW-0418">Kinase</keyword>
<dbReference type="PROSITE" id="PS00445">
    <property type="entry name" value="FGGY_KINASES_2"/>
    <property type="match status" value="1"/>
</dbReference>
<dbReference type="Proteomes" id="UP000181790">
    <property type="component" value="Unassembled WGS sequence"/>
</dbReference>
<evidence type="ECO:0000259" key="9">
    <source>
        <dbReference type="Pfam" id="PF02782"/>
    </source>
</evidence>
<reference evidence="10 11" key="1">
    <citation type="submission" date="2016-10" db="EMBL/GenBank/DDBJ databases">
        <title>Arsenicibacter rosenii gen. nov., sp. nov., an efficient arsenic-methylating bacterium isolated from an arsenic-contaminated paddy soil.</title>
        <authorList>
            <person name="Huang K."/>
        </authorList>
    </citation>
    <scope>NUCLEOTIDE SEQUENCE [LARGE SCALE GENOMIC DNA]</scope>
    <source>
        <strain evidence="10 11">SM-1</strain>
    </source>
</reference>
<feature type="domain" description="Carbohydrate kinase FGGY C-terminal" evidence="9">
    <location>
        <begin position="264"/>
        <end position="398"/>
    </location>
</feature>
<gene>
    <name evidence="10" type="ORF">BLX24_30210</name>
</gene>
<keyword evidence="11" id="KW-1185">Reference proteome</keyword>
<dbReference type="GO" id="GO:0006071">
    <property type="term" value="P:glycerol metabolic process"/>
    <property type="evidence" value="ECO:0007669"/>
    <property type="project" value="TreeGrafter"/>
</dbReference>
<dbReference type="OrthoDB" id="9805576at2"/>
<dbReference type="Pfam" id="PF00370">
    <property type="entry name" value="FGGY_N"/>
    <property type="match status" value="1"/>
</dbReference>
<dbReference type="RefSeq" id="WP_071506898.1">
    <property type="nucleotide sequence ID" value="NZ_MORL01000124.1"/>
</dbReference>
<dbReference type="InterPro" id="IPR018484">
    <property type="entry name" value="FGGY_N"/>
</dbReference>
<dbReference type="PANTHER" id="PTHR10196">
    <property type="entry name" value="SUGAR KINASE"/>
    <property type="match status" value="1"/>
</dbReference>
<comment type="caution">
    <text evidence="10">The sequence shown here is derived from an EMBL/GenBank/DDBJ whole genome shotgun (WGS) entry which is preliminary data.</text>
</comment>
<sequence length="399" mass="43622">MRNTYILAIDQGTSSTKSLLLDQNGKVAARGSVSLHTHYFGDGFVEQEPEAIYQNVLDSVKQCLRDFVNRGGNPADIRSCGIANQRETFVLWDQTGTPLHNAIVWQCKRSIQVCERLKADGMEARVRERTGLFIDPYFSGTKLIWLAGQDTTIREAIKEGNAFFGTVDAWLLFRLTGGASYATDYTNASRTLFFNLKSLTWDDELLRDFGLTGLRLPAVKPSSADFGESTFAGLFSRPVAIQAMIGDSHSAAFGEGCFRPGTAKATLGTGCSIMMNIGREVKLSKNGMVNTICWSTEEQVEYALEGVIVTCGATIEWLKNSLGLFAESRETEALATSVADNAGVYLMPAFSGLGAPHWQMDRKASISGLTFATTRAHLVRAALESIPYQIKDVIGAMEE</sequence>
<evidence type="ECO:0000256" key="4">
    <source>
        <dbReference type="ARBA" id="ARBA00022777"/>
    </source>
</evidence>
<keyword evidence="2 7" id="KW-0808">Transferase</keyword>
<proteinExistence type="inferred from homology"/>
<comment type="similarity">
    <text evidence="1 7">Belongs to the FGGY kinase family.</text>
</comment>
<evidence type="ECO:0000256" key="1">
    <source>
        <dbReference type="ARBA" id="ARBA00009156"/>
    </source>
</evidence>
<protein>
    <recommendedName>
        <fullName evidence="6">ATP:glycerol 3-phosphotransferase</fullName>
    </recommendedName>
</protein>
<dbReference type="GO" id="GO:0004370">
    <property type="term" value="F:glycerol kinase activity"/>
    <property type="evidence" value="ECO:0007669"/>
    <property type="project" value="TreeGrafter"/>
</dbReference>
<evidence type="ECO:0000256" key="5">
    <source>
        <dbReference type="ARBA" id="ARBA00022840"/>
    </source>
</evidence>
<evidence type="ECO:0000313" key="11">
    <source>
        <dbReference type="Proteomes" id="UP000181790"/>
    </source>
</evidence>
<evidence type="ECO:0000259" key="8">
    <source>
        <dbReference type="Pfam" id="PF00370"/>
    </source>
</evidence>
<evidence type="ECO:0000256" key="7">
    <source>
        <dbReference type="RuleBase" id="RU003733"/>
    </source>
</evidence>
<feature type="non-terminal residue" evidence="10">
    <location>
        <position position="399"/>
    </location>
</feature>
<evidence type="ECO:0000256" key="6">
    <source>
        <dbReference type="ARBA" id="ARBA00043149"/>
    </source>
</evidence>
<dbReference type="AlphaFoldDB" id="A0A1S2V9Q6"/>
<name>A0A1S2V9Q6_9BACT</name>
<evidence type="ECO:0000256" key="3">
    <source>
        <dbReference type="ARBA" id="ARBA00022741"/>
    </source>
</evidence>
<dbReference type="Pfam" id="PF02782">
    <property type="entry name" value="FGGY_C"/>
    <property type="match status" value="1"/>
</dbReference>
<accession>A0A1S2V9Q6</accession>